<accession>U2GS41</accession>
<name>U2GS41_9BACT</name>
<dbReference type="Proteomes" id="UP000016625">
    <property type="component" value="Unassembled WGS sequence"/>
</dbReference>
<sequence length="54" mass="6543">MDKNFGIDFWNEIEKIDNKTLVYSNKTWIKTREFAGAIIKRFGFSIEIFNYENF</sequence>
<reference evidence="1 2" key="1">
    <citation type="journal article" date="2013" name="BMC Genomics">
        <title>Comparative genomics of Campylobacter concisus isolates reveals genetic diversity and provides insights into disease association.</title>
        <authorList>
            <person name="Deshpande N.P."/>
            <person name="Kaakoush N.O."/>
            <person name="Wilkins M.R."/>
            <person name="Mitchell H.M."/>
        </authorList>
    </citation>
    <scope>NUCLEOTIDE SEQUENCE [LARGE SCALE GENOMIC DNA]</scope>
    <source>
        <strain evidence="1 2">UNSW2</strain>
    </source>
</reference>
<dbReference type="EMBL" id="ANNJ01000030">
    <property type="protein sequence ID" value="ERJ30879.1"/>
    <property type="molecule type" value="Genomic_DNA"/>
</dbReference>
<comment type="caution">
    <text evidence="1">The sequence shown here is derived from an EMBL/GenBank/DDBJ whole genome shotgun (WGS) entry which is preliminary data.</text>
</comment>
<evidence type="ECO:0000313" key="2">
    <source>
        <dbReference type="Proteomes" id="UP000016625"/>
    </source>
</evidence>
<organism evidence="1 2">
    <name type="scientific">Campylobacter concisus UNSW2</name>
    <dbReference type="NCBI Taxonomy" id="1242965"/>
    <lineage>
        <taxon>Bacteria</taxon>
        <taxon>Pseudomonadati</taxon>
        <taxon>Campylobacterota</taxon>
        <taxon>Epsilonproteobacteria</taxon>
        <taxon>Campylobacterales</taxon>
        <taxon>Campylobacteraceae</taxon>
        <taxon>Campylobacter</taxon>
    </lineage>
</organism>
<evidence type="ECO:0000313" key="1">
    <source>
        <dbReference type="EMBL" id="ERJ30879.1"/>
    </source>
</evidence>
<proteinExistence type="predicted"/>
<protein>
    <submittedName>
        <fullName evidence="1">Uncharacterized protein</fullName>
    </submittedName>
</protein>
<gene>
    <name evidence="1" type="ORF">UNSW2_1910</name>
</gene>
<dbReference type="AlphaFoldDB" id="U2GS41"/>
<dbReference type="PATRIC" id="fig|1242965.3.peg.1971"/>